<feature type="compositionally biased region" description="Acidic residues" evidence="5">
    <location>
        <begin position="814"/>
        <end position="838"/>
    </location>
</feature>
<organism evidence="7 8">
    <name type="scientific">Coniochaeta hoffmannii</name>
    <dbReference type="NCBI Taxonomy" id="91930"/>
    <lineage>
        <taxon>Eukaryota</taxon>
        <taxon>Fungi</taxon>
        <taxon>Dikarya</taxon>
        <taxon>Ascomycota</taxon>
        <taxon>Pezizomycotina</taxon>
        <taxon>Sordariomycetes</taxon>
        <taxon>Sordariomycetidae</taxon>
        <taxon>Coniochaetales</taxon>
        <taxon>Coniochaetaceae</taxon>
        <taxon>Coniochaeta</taxon>
    </lineage>
</organism>
<dbReference type="PROSITE" id="PS50135">
    <property type="entry name" value="ZF_ZZ_2"/>
    <property type="match status" value="1"/>
</dbReference>
<accession>A0AA38VD88</accession>
<dbReference type="Gene3D" id="3.30.60.90">
    <property type="match status" value="4"/>
</dbReference>
<feature type="region of interest" description="Disordered" evidence="5">
    <location>
        <begin position="95"/>
        <end position="137"/>
    </location>
</feature>
<dbReference type="Gene3D" id="2.60.40.10">
    <property type="entry name" value="Immunoglobulins"/>
    <property type="match status" value="1"/>
</dbReference>
<feature type="compositionally biased region" description="Low complexity" evidence="5">
    <location>
        <begin position="803"/>
        <end position="813"/>
    </location>
</feature>
<dbReference type="InterPro" id="IPR000433">
    <property type="entry name" value="Znf_ZZ"/>
</dbReference>
<dbReference type="SUPFAM" id="SSF57850">
    <property type="entry name" value="RING/U-box"/>
    <property type="match status" value="4"/>
</dbReference>
<dbReference type="InterPro" id="IPR043145">
    <property type="entry name" value="Znf_ZZ_sf"/>
</dbReference>
<dbReference type="InterPro" id="IPR013783">
    <property type="entry name" value="Ig-like_fold"/>
</dbReference>
<dbReference type="CDD" id="cd02249">
    <property type="entry name" value="ZZ"/>
    <property type="match status" value="1"/>
</dbReference>
<protein>
    <submittedName>
        <fullName evidence="7">Zz type zinc finger domain-containing protein</fullName>
    </submittedName>
</protein>
<dbReference type="Pfam" id="PF16158">
    <property type="entry name" value="N_BRCA1_IG"/>
    <property type="match status" value="1"/>
</dbReference>
<dbReference type="GO" id="GO:0008270">
    <property type="term" value="F:zinc ion binding"/>
    <property type="evidence" value="ECO:0007669"/>
    <property type="project" value="UniProtKB-KW"/>
</dbReference>
<name>A0AA38VD88_9PEZI</name>
<evidence type="ECO:0000313" key="8">
    <source>
        <dbReference type="Proteomes" id="UP001174691"/>
    </source>
</evidence>
<evidence type="ECO:0000313" key="7">
    <source>
        <dbReference type="EMBL" id="KAJ9141630.1"/>
    </source>
</evidence>
<dbReference type="EMBL" id="JANBVN010000128">
    <property type="protein sequence ID" value="KAJ9141630.1"/>
    <property type="molecule type" value="Genomic_DNA"/>
</dbReference>
<sequence length="864" mass="95504">MASTVVASSDLPITVKCAYNGEPRRFKISLRDVLVGSLENKLREVLNIPEGVEARIERYSDSAGAYVILDRQNVSVYKQLYRAAKAKQKLKLRITTDSDLPRGSRGPKPATVEDEAEVPETPKPAVEPKTEQPLISLSPPQSLQDLQEALNRLESTMSLKESTKAMKKQQEKIRDNLDILEASVHAFGGGLNRASMYGNGCELRRFPTLGSGLFGAQSPLSRCPAASSTCTYAVCCNICDKTIPGAHYHCSTCDDGDFDLCQECVDQGETCKGSDHWLIKRLVKDGTFINSTTERIPPKPKAPQPSRQEPPAPAAPVLQQAERVVPVLQNFLYQNIRTCNSCVTELPESDFVHCNTCDDFDLCKTCFTEDQHGHHPKHEFTPAVSGAVLGPEVSRRLAPGRNETHNAICDGCDKTIRGVRHKCLDCPDWDYCNNCIVDASFVHPEHRFVPIYEQLESIDNLNARAYGRAYHVGICCDGPLCQSRGAPSYIAGVRYKCAVCHDTDFCANCEASPANTHNKTHPLIKFKTPVKYVTVCTTGAQRGQRMPVLGDQPPQLSRARTNSRTTETAAAKEDIVKTEVQTVADVKPDTEVKEKAAETPAAVPAEKPVTAEDLVAVYSRDTVTDGTVLPPNHIFTQTWYLRNEGTVSWPADCAVKFVGGDYMGRVDPRRPADVFELADASMSTVCSQPVAPGEQVPFTVMLRTPAREGKAISYWRLTTKDGLKFGHRLWCDINVQAPKHEAEVIPEAVEEKEVAKEAPAVVDVKDEEPKAESTEESSATTRESQMIFPKLEKESPEASIHNETPADAEAPPAYEEEYEECSNVDDEWAEDDSDTGFLTDEEYDVLDASDEEYLEEQQKKQLKK</sequence>
<reference evidence="7" key="1">
    <citation type="submission" date="2022-07" db="EMBL/GenBank/DDBJ databases">
        <title>Fungi with potential for degradation of polypropylene.</title>
        <authorList>
            <person name="Gostincar C."/>
        </authorList>
    </citation>
    <scope>NUCLEOTIDE SEQUENCE</scope>
    <source>
        <strain evidence="7">EXF-13287</strain>
    </source>
</reference>
<feature type="compositionally biased region" description="Pro residues" evidence="5">
    <location>
        <begin position="299"/>
        <end position="314"/>
    </location>
</feature>
<dbReference type="Proteomes" id="UP001174691">
    <property type="component" value="Unassembled WGS sequence"/>
</dbReference>
<comment type="caution">
    <text evidence="7">The sequence shown here is derived from an EMBL/GenBank/DDBJ whole genome shotgun (WGS) entry which is preliminary data.</text>
</comment>
<feature type="region of interest" description="Disordered" evidence="5">
    <location>
        <begin position="290"/>
        <end position="315"/>
    </location>
</feature>
<feature type="region of interest" description="Disordered" evidence="5">
    <location>
        <begin position="544"/>
        <end position="570"/>
    </location>
</feature>
<gene>
    <name evidence="7" type="ORF">NKR19_g7392</name>
</gene>
<keyword evidence="1" id="KW-0479">Metal-binding</keyword>
<evidence type="ECO:0000256" key="5">
    <source>
        <dbReference type="SAM" id="MobiDB-lite"/>
    </source>
</evidence>
<feature type="compositionally biased region" description="Polar residues" evidence="5">
    <location>
        <begin position="554"/>
        <end position="568"/>
    </location>
</feature>
<proteinExistence type="predicted"/>
<dbReference type="SMART" id="SM00291">
    <property type="entry name" value="ZnF_ZZ"/>
    <property type="match status" value="4"/>
</dbReference>
<evidence type="ECO:0000256" key="2">
    <source>
        <dbReference type="ARBA" id="ARBA00022771"/>
    </source>
</evidence>
<dbReference type="PANTHER" id="PTHR20930:SF0">
    <property type="entry name" value="PROTEIN ILRUN"/>
    <property type="match status" value="1"/>
</dbReference>
<dbReference type="PANTHER" id="PTHR20930">
    <property type="entry name" value="OVARIAN CARCINOMA ANTIGEN CA125-RELATED"/>
    <property type="match status" value="1"/>
</dbReference>
<dbReference type="CDD" id="cd02340">
    <property type="entry name" value="ZZ_NBR1_like"/>
    <property type="match status" value="2"/>
</dbReference>
<keyword evidence="2 4" id="KW-0863">Zinc-finger</keyword>
<dbReference type="CDD" id="cd02341">
    <property type="entry name" value="ZZ_ZZZ3"/>
    <property type="match status" value="1"/>
</dbReference>
<dbReference type="Pfam" id="PF00569">
    <property type="entry name" value="ZZ"/>
    <property type="match status" value="3"/>
</dbReference>
<evidence type="ECO:0000256" key="4">
    <source>
        <dbReference type="PROSITE-ProRule" id="PRU00228"/>
    </source>
</evidence>
<feature type="compositionally biased region" description="Basic and acidic residues" evidence="5">
    <location>
        <begin position="763"/>
        <end position="773"/>
    </location>
</feature>
<keyword evidence="3" id="KW-0862">Zinc</keyword>
<dbReference type="AlphaFoldDB" id="A0AA38VD88"/>
<feature type="region of interest" description="Disordered" evidence="5">
    <location>
        <begin position="750"/>
        <end position="838"/>
    </location>
</feature>
<feature type="domain" description="ZZ-type" evidence="6">
    <location>
        <begin position="471"/>
        <end position="531"/>
    </location>
</feature>
<evidence type="ECO:0000256" key="1">
    <source>
        <dbReference type="ARBA" id="ARBA00022723"/>
    </source>
</evidence>
<dbReference type="InterPro" id="IPR032350">
    <property type="entry name" value="Nbr1_FW"/>
</dbReference>
<evidence type="ECO:0000256" key="3">
    <source>
        <dbReference type="ARBA" id="ARBA00022833"/>
    </source>
</evidence>
<dbReference type="CDD" id="cd14947">
    <property type="entry name" value="NBR1_like"/>
    <property type="match status" value="1"/>
</dbReference>
<dbReference type="InterPro" id="IPR041981">
    <property type="entry name" value="ZZZ3_ZZ"/>
</dbReference>
<evidence type="ECO:0000259" key="6">
    <source>
        <dbReference type="PROSITE" id="PS50135"/>
    </source>
</evidence>
<keyword evidence="8" id="KW-1185">Reference proteome</keyword>